<organism evidence="3 4">
    <name type="scientific">Thlaspi arvense</name>
    <name type="common">Field penny-cress</name>
    <dbReference type="NCBI Taxonomy" id="13288"/>
    <lineage>
        <taxon>Eukaryota</taxon>
        <taxon>Viridiplantae</taxon>
        <taxon>Streptophyta</taxon>
        <taxon>Embryophyta</taxon>
        <taxon>Tracheophyta</taxon>
        <taxon>Spermatophyta</taxon>
        <taxon>Magnoliopsida</taxon>
        <taxon>eudicotyledons</taxon>
        <taxon>Gunneridae</taxon>
        <taxon>Pentapetalae</taxon>
        <taxon>rosids</taxon>
        <taxon>malvids</taxon>
        <taxon>Brassicales</taxon>
        <taxon>Brassicaceae</taxon>
        <taxon>Thlaspideae</taxon>
        <taxon>Thlaspi</taxon>
    </lineage>
</organism>
<evidence type="ECO:0000313" key="3">
    <source>
        <dbReference type="EMBL" id="CAH2038279.1"/>
    </source>
</evidence>
<dbReference type="PANTHER" id="PTHR27006">
    <property type="entry name" value="PROMASTIGOTE SURFACE ANTIGEN PROTEIN PSA"/>
    <property type="match status" value="1"/>
</dbReference>
<keyword evidence="4" id="KW-1185">Reference proteome</keyword>
<evidence type="ECO:0000259" key="2">
    <source>
        <dbReference type="Pfam" id="PF11883"/>
    </source>
</evidence>
<dbReference type="AlphaFoldDB" id="A0AAU9RCI2"/>
<reference evidence="3 4" key="1">
    <citation type="submission" date="2022-03" db="EMBL/GenBank/DDBJ databases">
        <authorList>
            <person name="Nunn A."/>
            <person name="Chopra R."/>
            <person name="Nunn A."/>
            <person name="Contreras Garrido A."/>
        </authorList>
    </citation>
    <scope>NUCLEOTIDE SEQUENCE [LARGE SCALE GENOMIC DNA]</scope>
</reference>
<gene>
    <name evidence="3" type="ORF">TAV2_LOCUS3213</name>
</gene>
<protein>
    <recommendedName>
        <fullName evidence="2">S-locus receptor kinase C-terminal domain-containing protein</fullName>
    </recommendedName>
</protein>
<dbReference type="Gene3D" id="1.10.510.10">
    <property type="entry name" value="Transferase(Phosphotransferase) domain 1"/>
    <property type="match status" value="1"/>
</dbReference>
<evidence type="ECO:0000313" key="4">
    <source>
        <dbReference type="Proteomes" id="UP000836841"/>
    </source>
</evidence>
<dbReference type="PANTHER" id="PTHR27006:SF619">
    <property type="entry name" value="CYSTEINE-RICH RECEPTOR-LIKE PROTEIN KINASE 15"/>
    <property type="match status" value="1"/>
</dbReference>
<dbReference type="InterPro" id="IPR021820">
    <property type="entry name" value="S-locus_recpt_kinase_C"/>
</dbReference>
<sequence length="150" mass="16359">MLARKKGSDAEQIFERVEALAGEKSDVFSLGVILLEIVSGRRNSNSTLLAYAWSIWNEGGINILVDPEIFDPHFEKELRKCVHIGLLCVQEAANDRPSVSTVCSMLSSEIADIPEPKQPAFISRNGLPEAESSENKASVNSVTITDVSGR</sequence>
<evidence type="ECO:0000256" key="1">
    <source>
        <dbReference type="SAM" id="MobiDB-lite"/>
    </source>
</evidence>
<dbReference type="GO" id="GO:0004674">
    <property type="term" value="F:protein serine/threonine kinase activity"/>
    <property type="evidence" value="ECO:0007669"/>
    <property type="project" value="InterPro"/>
</dbReference>
<name>A0AAU9RCI2_THLAR</name>
<dbReference type="InterPro" id="IPR011009">
    <property type="entry name" value="Kinase-like_dom_sf"/>
</dbReference>
<feature type="domain" description="S-locus receptor kinase C-terminal" evidence="2">
    <location>
        <begin position="108"/>
        <end position="150"/>
    </location>
</feature>
<accession>A0AAU9RCI2</accession>
<dbReference type="Pfam" id="PF11883">
    <property type="entry name" value="DUF3403"/>
    <property type="match status" value="1"/>
</dbReference>
<feature type="compositionally biased region" description="Polar residues" evidence="1">
    <location>
        <begin position="135"/>
        <end position="150"/>
    </location>
</feature>
<dbReference type="SUPFAM" id="SSF56112">
    <property type="entry name" value="Protein kinase-like (PK-like)"/>
    <property type="match status" value="1"/>
</dbReference>
<feature type="region of interest" description="Disordered" evidence="1">
    <location>
        <begin position="117"/>
        <end position="150"/>
    </location>
</feature>
<dbReference type="EMBL" id="OU466857">
    <property type="protein sequence ID" value="CAH2038279.1"/>
    <property type="molecule type" value="Genomic_DNA"/>
</dbReference>
<proteinExistence type="predicted"/>
<dbReference type="Proteomes" id="UP000836841">
    <property type="component" value="Chromosome 1"/>
</dbReference>